<gene>
    <name evidence="3" type="ORF">JVT61DRAFT_3320</name>
</gene>
<evidence type="ECO:0000313" key="3">
    <source>
        <dbReference type="EMBL" id="KAG6375123.1"/>
    </source>
</evidence>
<keyword evidence="4" id="KW-1185">Reference proteome</keyword>
<protein>
    <submittedName>
        <fullName evidence="3">Uncharacterized protein</fullName>
    </submittedName>
</protein>
<dbReference type="EMBL" id="JAGFBS010000015">
    <property type="protein sequence ID" value="KAG6375123.1"/>
    <property type="molecule type" value="Genomic_DNA"/>
</dbReference>
<feature type="chain" id="PRO_5034142901" evidence="2">
    <location>
        <begin position="28"/>
        <end position="166"/>
    </location>
</feature>
<organism evidence="3 4">
    <name type="scientific">Boletus reticuloceps</name>
    <dbReference type="NCBI Taxonomy" id="495285"/>
    <lineage>
        <taxon>Eukaryota</taxon>
        <taxon>Fungi</taxon>
        <taxon>Dikarya</taxon>
        <taxon>Basidiomycota</taxon>
        <taxon>Agaricomycotina</taxon>
        <taxon>Agaricomycetes</taxon>
        <taxon>Agaricomycetidae</taxon>
        <taxon>Boletales</taxon>
        <taxon>Boletineae</taxon>
        <taxon>Boletaceae</taxon>
        <taxon>Boletoideae</taxon>
        <taxon>Boletus</taxon>
    </lineage>
</organism>
<feature type="compositionally biased region" description="Polar residues" evidence="1">
    <location>
        <begin position="93"/>
        <end position="103"/>
    </location>
</feature>
<proteinExistence type="predicted"/>
<evidence type="ECO:0000313" key="4">
    <source>
        <dbReference type="Proteomes" id="UP000683000"/>
    </source>
</evidence>
<feature type="signal peptide" evidence="2">
    <location>
        <begin position="1"/>
        <end position="27"/>
    </location>
</feature>
<reference evidence="3" key="1">
    <citation type="submission" date="2021-03" db="EMBL/GenBank/DDBJ databases">
        <title>Evolutionary innovations through gain and loss of genes in the ectomycorrhizal Boletales.</title>
        <authorList>
            <person name="Wu G."/>
            <person name="Miyauchi S."/>
            <person name="Morin E."/>
            <person name="Yang Z.-L."/>
            <person name="Xu J."/>
            <person name="Martin F.M."/>
        </authorList>
    </citation>
    <scope>NUCLEOTIDE SEQUENCE</scope>
    <source>
        <strain evidence="3">BR01</strain>
    </source>
</reference>
<keyword evidence="2" id="KW-0732">Signal</keyword>
<accession>A0A8I3A9H4</accession>
<name>A0A8I3A9H4_9AGAM</name>
<sequence length="166" mass="17716">MTDVKAHATLSVALFCAHSFTFNPAQACTTMAPTCHAPLPLPPLNLLLCAAKRALTRHDPSIPARSPDPASTGSETIGPCTTKDLLGQHGRHSTNSGVSSGQPPSLVPDLPHPLLAAVTPPYMQCSLMLLEQEIHNVHLKIGQKEMEGWHCRTTRRGLSRSSCGSL</sequence>
<evidence type="ECO:0000256" key="2">
    <source>
        <dbReference type="SAM" id="SignalP"/>
    </source>
</evidence>
<comment type="caution">
    <text evidence="3">The sequence shown here is derived from an EMBL/GenBank/DDBJ whole genome shotgun (WGS) entry which is preliminary data.</text>
</comment>
<feature type="region of interest" description="Disordered" evidence="1">
    <location>
        <begin position="60"/>
        <end position="107"/>
    </location>
</feature>
<dbReference type="Proteomes" id="UP000683000">
    <property type="component" value="Unassembled WGS sequence"/>
</dbReference>
<dbReference type="AlphaFoldDB" id="A0A8I3A9H4"/>
<evidence type="ECO:0000256" key="1">
    <source>
        <dbReference type="SAM" id="MobiDB-lite"/>
    </source>
</evidence>